<feature type="transmembrane region" description="Helical" evidence="2">
    <location>
        <begin position="137"/>
        <end position="162"/>
    </location>
</feature>
<keyword evidence="4" id="KW-1185">Reference proteome</keyword>
<feature type="region of interest" description="Disordered" evidence="1">
    <location>
        <begin position="63"/>
        <end position="95"/>
    </location>
</feature>
<dbReference type="eggNOG" id="ENOG502S47G">
    <property type="taxonomic scope" value="Eukaryota"/>
</dbReference>
<accession>A0A1S3AWM4</accession>
<dbReference type="Gene3D" id="1.20.5.1030">
    <property type="entry name" value="Preprotein translocase secy subunit"/>
    <property type="match status" value="1"/>
</dbReference>
<dbReference type="RefSeq" id="XP_008438678.1">
    <property type="nucleotide sequence ID" value="XM_008440456.2"/>
</dbReference>
<reference evidence="3" key="1">
    <citation type="submission" date="2023-03" db="UniProtKB">
        <authorList>
            <consortium name="EnsemblPlants"/>
        </authorList>
    </citation>
    <scope>IDENTIFICATION</scope>
</reference>
<dbReference type="OrthoDB" id="1937988at2759"/>
<dbReference type="PANTHER" id="PTHR37240">
    <property type="entry name" value="PREPROTEIN TRANSLOCASE SUBUNIT SECE1"/>
    <property type="match status" value="1"/>
</dbReference>
<protein>
    <submittedName>
        <fullName evidence="5">Preprotein translocase subunit SECE1</fullName>
    </submittedName>
</protein>
<keyword evidence="2" id="KW-0472">Membrane</keyword>
<dbReference type="GeneID" id="103483711"/>
<dbReference type="InterPro" id="IPR055330">
    <property type="entry name" value="SECE1-like"/>
</dbReference>
<reference evidence="5" key="2">
    <citation type="submission" date="2025-04" db="UniProtKB">
        <authorList>
            <consortium name="RefSeq"/>
        </authorList>
    </citation>
    <scope>IDENTIFICATION</scope>
</reference>
<dbReference type="InParanoid" id="A0A1S3AWM4"/>
<dbReference type="PANTHER" id="PTHR37240:SF1">
    <property type="entry name" value="PREPROTEIN TRANSLOCASE SUBUNIT SECE1"/>
    <property type="match status" value="1"/>
</dbReference>
<keyword evidence="2" id="KW-1133">Transmembrane helix</keyword>
<evidence type="ECO:0000256" key="2">
    <source>
        <dbReference type="SAM" id="Phobius"/>
    </source>
</evidence>
<evidence type="ECO:0000313" key="4">
    <source>
        <dbReference type="Proteomes" id="UP001652600"/>
    </source>
</evidence>
<dbReference type="GO" id="GO:0009535">
    <property type="term" value="C:chloroplast thylakoid membrane"/>
    <property type="evidence" value="ECO:0007669"/>
    <property type="project" value="TreeGrafter"/>
</dbReference>
<keyword evidence="2" id="KW-0812">Transmembrane</keyword>
<dbReference type="InterPro" id="IPR038379">
    <property type="entry name" value="SecE_sf"/>
</dbReference>
<organism evidence="4 5">
    <name type="scientific">Cucumis melo</name>
    <name type="common">Muskmelon</name>
    <dbReference type="NCBI Taxonomy" id="3656"/>
    <lineage>
        <taxon>Eukaryota</taxon>
        <taxon>Viridiplantae</taxon>
        <taxon>Streptophyta</taxon>
        <taxon>Embryophyta</taxon>
        <taxon>Tracheophyta</taxon>
        <taxon>Spermatophyta</taxon>
        <taxon>Magnoliopsida</taxon>
        <taxon>eudicotyledons</taxon>
        <taxon>Gunneridae</taxon>
        <taxon>Pentapetalae</taxon>
        <taxon>rosids</taxon>
        <taxon>fabids</taxon>
        <taxon>Cucurbitales</taxon>
        <taxon>Cucurbitaceae</taxon>
        <taxon>Benincaseae</taxon>
        <taxon>Cucumis</taxon>
    </lineage>
</organism>
<evidence type="ECO:0000256" key="1">
    <source>
        <dbReference type="SAM" id="MobiDB-lite"/>
    </source>
</evidence>
<evidence type="ECO:0000313" key="5">
    <source>
        <dbReference type="RefSeq" id="XP_008438678.1"/>
    </source>
</evidence>
<dbReference type="Gramene" id="MELO3C006532.2.1">
    <property type="protein sequence ID" value="MELO3C006532.2.1"/>
    <property type="gene ID" value="MELO3C006532.2"/>
</dbReference>
<proteinExistence type="predicted"/>
<dbReference type="EnsemblPlants" id="MELO3C006532.2.1">
    <property type="protein sequence ID" value="MELO3C006532.2.1"/>
    <property type="gene ID" value="MELO3C006532.2"/>
</dbReference>
<dbReference type="KEGG" id="cmo:103483711"/>
<evidence type="ECO:0000313" key="3">
    <source>
        <dbReference type="EnsemblPlants" id="MELO3C006532.2.1"/>
    </source>
</evidence>
<dbReference type="Proteomes" id="UP001652600">
    <property type="component" value="Chromosome 6"/>
</dbReference>
<name>A0A1S3AWM4_CUCME</name>
<sequence length="180" mass="19306">MAVPISLKFPTVPSTLTNRTASLFVPLLRQSSTHHSHPHSQHTIRLPTIRSNRNIKFSAVNAVQESQENTESDGVEVQAGPPTEEPKTADQSAESGANLGAEIQEALKQRKVEKEGDLIGGVAEEIKEIEWPAFRKVLGTTGVVIGVIAGSSVVLLTVNALLAELSDRVFAGKGVQDFFS</sequence>
<dbReference type="AlphaFoldDB" id="A0A1S3AWM4"/>
<gene>
    <name evidence="5" type="primary">LOC103483711</name>
    <name evidence="3" type="synonym">103483711</name>
</gene>